<reference evidence="3" key="1">
    <citation type="journal article" date="2013" name="Proc. Natl. Acad. Sci. U.S.A.">
        <title>Genome structure and metabolic features in the red seaweed Chondrus crispus shed light on evolution of the Archaeplastida.</title>
        <authorList>
            <person name="Collen J."/>
            <person name="Porcel B."/>
            <person name="Carre W."/>
            <person name="Ball S.G."/>
            <person name="Chaparro C."/>
            <person name="Tonon T."/>
            <person name="Barbeyron T."/>
            <person name="Michel G."/>
            <person name="Noel B."/>
            <person name="Valentin K."/>
            <person name="Elias M."/>
            <person name="Artiguenave F."/>
            <person name="Arun A."/>
            <person name="Aury J.M."/>
            <person name="Barbosa-Neto J.F."/>
            <person name="Bothwell J.H."/>
            <person name="Bouget F.Y."/>
            <person name="Brillet L."/>
            <person name="Cabello-Hurtado F."/>
            <person name="Capella-Gutierrez S."/>
            <person name="Charrier B."/>
            <person name="Cladiere L."/>
            <person name="Cock J.M."/>
            <person name="Coelho S.M."/>
            <person name="Colleoni C."/>
            <person name="Czjzek M."/>
            <person name="Da Silva C."/>
            <person name="Delage L."/>
            <person name="Denoeud F."/>
            <person name="Deschamps P."/>
            <person name="Dittami S.M."/>
            <person name="Gabaldon T."/>
            <person name="Gachon C.M."/>
            <person name="Groisillier A."/>
            <person name="Herve C."/>
            <person name="Jabbari K."/>
            <person name="Katinka M."/>
            <person name="Kloareg B."/>
            <person name="Kowalczyk N."/>
            <person name="Labadie K."/>
            <person name="Leblanc C."/>
            <person name="Lopez P.J."/>
            <person name="McLachlan D.H."/>
            <person name="Meslet-Cladiere L."/>
            <person name="Moustafa A."/>
            <person name="Nehr Z."/>
            <person name="Nyvall Collen P."/>
            <person name="Panaud O."/>
            <person name="Partensky F."/>
            <person name="Poulain J."/>
            <person name="Rensing S.A."/>
            <person name="Rousvoal S."/>
            <person name="Samson G."/>
            <person name="Symeonidi A."/>
            <person name="Weissenbach J."/>
            <person name="Zambounis A."/>
            <person name="Wincker P."/>
            <person name="Boyen C."/>
        </authorList>
    </citation>
    <scope>NUCLEOTIDE SEQUENCE [LARGE SCALE GENOMIC DNA]</scope>
    <source>
        <strain evidence="3">cv. Stackhouse</strain>
    </source>
</reference>
<keyword evidence="1" id="KW-0472">Membrane</keyword>
<evidence type="ECO:0000256" key="1">
    <source>
        <dbReference type="SAM" id="Phobius"/>
    </source>
</evidence>
<organism evidence="2 3">
    <name type="scientific">Chondrus crispus</name>
    <name type="common">Carrageen Irish moss</name>
    <name type="synonym">Polymorpha crispa</name>
    <dbReference type="NCBI Taxonomy" id="2769"/>
    <lineage>
        <taxon>Eukaryota</taxon>
        <taxon>Rhodophyta</taxon>
        <taxon>Florideophyceae</taxon>
        <taxon>Rhodymeniophycidae</taxon>
        <taxon>Gigartinales</taxon>
        <taxon>Gigartinaceae</taxon>
        <taxon>Chondrus</taxon>
    </lineage>
</organism>
<dbReference type="KEGG" id="ccp:CHC_T00001611001"/>
<keyword evidence="1" id="KW-0812">Transmembrane</keyword>
<accession>S0F2X3</accession>
<protein>
    <submittedName>
        <fullName evidence="2">Uncharacterized protein</fullName>
    </submittedName>
</protein>
<dbReference type="AlphaFoldDB" id="S0F2X3"/>
<dbReference type="Gramene" id="CDF77501">
    <property type="protein sequence ID" value="CDF77501"/>
    <property type="gene ID" value="CHC_T00001611001"/>
</dbReference>
<dbReference type="EMBL" id="HG001573">
    <property type="protein sequence ID" value="CDF77501.1"/>
    <property type="molecule type" value="Genomic_DNA"/>
</dbReference>
<feature type="transmembrane region" description="Helical" evidence="1">
    <location>
        <begin position="20"/>
        <end position="38"/>
    </location>
</feature>
<name>S0F2X3_CHOCR</name>
<gene>
    <name evidence="2" type="ORF">CHC_T00001611001</name>
</gene>
<sequence length="53" mass="6138">MLDDYALFSVVTVVDHADYVYVYAGVLGRWCLLGWYNIADDYNFDKIRAISVK</sequence>
<keyword evidence="1" id="KW-1133">Transmembrane helix</keyword>
<dbReference type="RefSeq" id="XP_005712540.1">
    <property type="nucleotide sequence ID" value="XM_005712483.1"/>
</dbReference>
<keyword evidence="3" id="KW-1185">Reference proteome</keyword>
<dbReference type="GeneID" id="17320255"/>
<evidence type="ECO:0000313" key="3">
    <source>
        <dbReference type="Proteomes" id="UP000012073"/>
    </source>
</evidence>
<evidence type="ECO:0000313" key="2">
    <source>
        <dbReference type="EMBL" id="CDF77501.1"/>
    </source>
</evidence>
<proteinExistence type="predicted"/>
<dbReference type="Proteomes" id="UP000012073">
    <property type="component" value="Unassembled WGS sequence"/>
</dbReference>